<protein>
    <submittedName>
        <fullName evidence="2">Uncharacterized protein LOC142167812</fullName>
    </submittedName>
</protein>
<dbReference type="Proteomes" id="UP000790787">
    <property type="component" value="Chromosome 13"/>
</dbReference>
<name>A0AC58SG03_TOBAC</name>
<evidence type="ECO:0000313" key="1">
    <source>
        <dbReference type="Proteomes" id="UP000790787"/>
    </source>
</evidence>
<reference evidence="2" key="2">
    <citation type="submission" date="2025-08" db="UniProtKB">
        <authorList>
            <consortium name="RefSeq"/>
        </authorList>
    </citation>
    <scope>IDENTIFICATION</scope>
    <source>
        <tissue evidence="2">Leaf</tissue>
    </source>
</reference>
<sequence length="135" mass="14924">MTLSGAVQSWLKCLDNEPATVGVFVSAVASAVEDTQSNLMDQMLDEMPPYCSKVFDPRPSAATVILAAMVLYLTNGQLEEDHLFIECPQLVESGILGSAIAFQVNFTKQFVCDGDWRGKFQVARFTQLQNTLAWR</sequence>
<gene>
    <name evidence="2" type="primary">LOC142167812</name>
</gene>
<accession>A0AC58SG03</accession>
<reference evidence="1" key="1">
    <citation type="journal article" date="2014" name="Nat. Commun.">
        <title>The tobacco genome sequence and its comparison with those of tomato and potato.</title>
        <authorList>
            <person name="Sierro N."/>
            <person name="Battey J.N."/>
            <person name="Ouadi S."/>
            <person name="Bakaher N."/>
            <person name="Bovet L."/>
            <person name="Willig A."/>
            <person name="Goepfert S."/>
            <person name="Peitsch M.C."/>
            <person name="Ivanov N.V."/>
        </authorList>
    </citation>
    <scope>NUCLEOTIDE SEQUENCE [LARGE SCALE GENOMIC DNA]</scope>
</reference>
<dbReference type="RefSeq" id="XP_075083917.1">
    <property type="nucleotide sequence ID" value="XM_075227816.1"/>
</dbReference>
<organism evidence="1 2">
    <name type="scientific">Nicotiana tabacum</name>
    <name type="common">Common tobacco</name>
    <dbReference type="NCBI Taxonomy" id="4097"/>
    <lineage>
        <taxon>Eukaryota</taxon>
        <taxon>Viridiplantae</taxon>
        <taxon>Streptophyta</taxon>
        <taxon>Embryophyta</taxon>
        <taxon>Tracheophyta</taxon>
        <taxon>Spermatophyta</taxon>
        <taxon>Magnoliopsida</taxon>
        <taxon>eudicotyledons</taxon>
        <taxon>Gunneridae</taxon>
        <taxon>Pentapetalae</taxon>
        <taxon>asterids</taxon>
        <taxon>lamiids</taxon>
        <taxon>Solanales</taxon>
        <taxon>Solanaceae</taxon>
        <taxon>Nicotianoideae</taxon>
        <taxon>Nicotianeae</taxon>
        <taxon>Nicotiana</taxon>
    </lineage>
</organism>
<proteinExistence type="predicted"/>
<keyword evidence="1" id="KW-1185">Reference proteome</keyword>
<evidence type="ECO:0000313" key="2">
    <source>
        <dbReference type="RefSeq" id="XP_075083917.1"/>
    </source>
</evidence>